<protein>
    <recommendedName>
        <fullName evidence="4">Anti-sigma factor</fullName>
    </recommendedName>
</protein>
<keyword evidence="1" id="KW-0472">Membrane</keyword>
<dbReference type="AlphaFoldDB" id="A0A7Y0FIN3"/>
<keyword evidence="3" id="KW-1185">Reference proteome</keyword>
<keyword evidence="1" id="KW-1133">Transmembrane helix</keyword>
<dbReference type="Proteomes" id="UP000552615">
    <property type="component" value="Unassembled WGS sequence"/>
</dbReference>
<proteinExistence type="predicted"/>
<evidence type="ECO:0000313" key="3">
    <source>
        <dbReference type="Proteomes" id="UP000552615"/>
    </source>
</evidence>
<dbReference type="EMBL" id="JABBGF010000001">
    <property type="protein sequence ID" value="NML57370.1"/>
    <property type="molecule type" value="Genomic_DNA"/>
</dbReference>
<accession>A0A7Y0FIN3</accession>
<dbReference type="RefSeq" id="WP_169230699.1">
    <property type="nucleotide sequence ID" value="NZ_JABBGF010000001.1"/>
</dbReference>
<evidence type="ECO:0000256" key="1">
    <source>
        <dbReference type="SAM" id="Phobius"/>
    </source>
</evidence>
<reference evidence="2 3" key="1">
    <citation type="submission" date="2020-04" db="EMBL/GenBank/DDBJ databases">
        <title>Chryseobacterium sp. RJ-7-14 sp. nov., isolated from Jeju soil.</title>
        <authorList>
            <person name="Dahal R.H."/>
            <person name="Chaudhary D.K."/>
        </authorList>
    </citation>
    <scope>NUCLEOTIDE SEQUENCE [LARGE SCALE GENOMIC DNA]</scope>
    <source>
        <strain evidence="2 3">RJ-7-14</strain>
    </source>
</reference>
<keyword evidence="1" id="KW-0812">Transmembrane</keyword>
<evidence type="ECO:0008006" key="4">
    <source>
        <dbReference type="Google" id="ProtNLM"/>
    </source>
</evidence>
<evidence type="ECO:0000313" key="2">
    <source>
        <dbReference type="EMBL" id="NML57370.1"/>
    </source>
</evidence>
<sequence>MKNNMLNKLKSDYEELEIGPSSELWNRLDNKLNEKPEKVKEKPFQWWKYAAVLLIFVSVGAGFYFNTNKSAFNYKETDYMVKKGLEKTVSPINPEFQNQGSYKEPQVIPVKSTDVHVALKDEKKETNSTLNTKKKAKVQKTVISEVEIQQFALSKPEKMEIAPAKIDSHTPVIVQNKTTKPVYINSNELLLGREFDKTRESSQKNDIKFGIFNFEKPKPKVENVTVLGVTVYVDPK</sequence>
<feature type="transmembrane region" description="Helical" evidence="1">
    <location>
        <begin position="46"/>
        <end position="65"/>
    </location>
</feature>
<name>A0A7Y0FIN3_9FLAO</name>
<comment type="caution">
    <text evidence="2">The sequence shown here is derived from an EMBL/GenBank/DDBJ whole genome shotgun (WGS) entry which is preliminary data.</text>
</comment>
<gene>
    <name evidence="2" type="ORF">HHL20_08425</name>
</gene>
<organism evidence="2 3">
    <name type="scientific">Chryseobacterium cheonjiense</name>
    <dbReference type="NCBI Taxonomy" id="2728845"/>
    <lineage>
        <taxon>Bacteria</taxon>
        <taxon>Pseudomonadati</taxon>
        <taxon>Bacteroidota</taxon>
        <taxon>Flavobacteriia</taxon>
        <taxon>Flavobacteriales</taxon>
        <taxon>Weeksellaceae</taxon>
        <taxon>Chryseobacterium group</taxon>
        <taxon>Chryseobacterium</taxon>
    </lineage>
</organism>